<gene>
    <name evidence="2" type="ORF">HLB35_06580</name>
</gene>
<reference evidence="2 3" key="1">
    <citation type="submission" date="2020-05" db="EMBL/GenBank/DDBJ databases">
        <authorList>
            <person name="Ruan W."/>
            <person name="Jeon C.O."/>
            <person name="Chun B.H."/>
        </authorList>
    </citation>
    <scope>NUCLEOTIDE SEQUENCE [LARGE SCALE GENOMIC DNA]</scope>
    <source>
        <strain evidence="2 3">TBZ9</strain>
    </source>
</reference>
<reference evidence="2 3" key="2">
    <citation type="submission" date="2020-06" db="EMBL/GenBank/DDBJ databases">
        <title>Halomonas songnenensis sp. nov., a moderately halophilic bacterium isolated from saline and alkaline soils.</title>
        <authorList>
            <person name="Jiang J."/>
            <person name="Pan Y."/>
        </authorList>
    </citation>
    <scope>NUCLEOTIDE SEQUENCE [LARGE SCALE GENOMIC DNA]</scope>
    <source>
        <strain evidence="2 3">TBZ9</strain>
    </source>
</reference>
<organism evidence="2 3">
    <name type="scientific">Vreelandella azerica</name>
    <dbReference type="NCBI Taxonomy" id="2732867"/>
    <lineage>
        <taxon>Bacteria</taxon>
        <taxon>Pseudomonadati</taxon>
        <taxon>Pseudomonadota</taxon>
        <taxon>Gammaproteobacteria</taxon>
        <taxon>Oceanospirillales</taxon>
        <taxon>Halomonadaceae</taxon>
        <taxon>Vreelandella</taxon>
    </lineage>
</organism>
<comment type="caution">
    <text evidence="2">The sequence shown here is derived from an EMBL/GenBank/DDBJ whole genome shotgun (WGS) entry which is preliminary data.</text>
</comment>
<evidence type="ECO:0000313" key="3">
    <source>
        <dbReference type="Proteomes" id="UP000588806"/>
    </source>
</evidence>
<accession>A0A7Y3TWH6</accession>
<dbReference type="RefSeq" id="WP_171701973.1">
    <property type="nucleotide sequence ID" value="NZ_JABFHI010000002.1"/>
</dbReference>
<name>A0A7Y3TWH6_9GAMM</name>
<dbReference type="Pfam" id="PF05137">
    <property type="entry name" value="PilN"/>
    <property type="match status" value="1"/>
</dbReference>
<dbReference type="AlphaFoldDB" id="A0A7Y3TWH6"/>
<keyword evidence="1" id="KW-0175">Coiled coil</keyword>
<evidence type="ECO:0000313" key="2">
    <source>
        <dbReference type="EMBL" id="NOG31526.1"/>
    </source>
</evidence>
<evidence type="ECO:0000256" key="1">
    <source>
        <dbReference type="SAM" id="Coils"/>
    </source>
</evidence>
<sequence>MSIMINLLPWREVRREKLTRRFYTLLVLALLLGAALGGAIAFYYYAELEAQQQRNDFIRQQVIQLDADIRRVSEFKADADELSKRLASFQNLQNARGATVAVFNDISASMVDGVVYQRLSRSAQLLSVTAEAGTDRQVSEQLRRIADAQRLGTPSLSEVERETDSTRRLFRFEVRQTEVESSNEEVKDED</sequence>
<dbReference type="PANTHER" id="PTHR40278">
    <property type="entry name" value="DNA UTILIZATION PROTEIN HOFN"/>
    <property type="match status" value="1"/>
</dbReference>
<dbReference type="InterPro" id="IPR007813">
    <property type="entry name" value="PilN"/>
</dbReference>
<dbReference type="GO" id="GO:0043107">
    <property type="term" value="P:type IV pilus-dependent motility"/>
    <property type="evidence" value="ECO:0007669"/>
    <property type="project" value="TreeGrafter"/>
</dbReference>
<protein>
    <submittedName>
        <fullName evidence="2">Fimbrial assembly protein</fullName>
    </submittedName>
</protein>
<dbReference type="InterPro" id="IPR052534">
    <property type="entry name" value="Extracell_DNA_Util/SecSys_Comp"/>
</dbReference>
<dbReference type="Proteomes" id="UP000588806">
    <property type="component" value="Unassembled WGS sequence"/>
</dbReference>
<feature type="coiled-coil region" evidence="1">
    <location>
        <begin position="48"/>
        <end position="92"/>
    </location>
</feature>
<dbReference type="EMBL" id="JABFHI010000002">
    <property type="protein sequence ID" value="NOG31526.1"/>
    <property type="molecule type" value="Genomic_DNA"/>
</dbReference>
<dbReference type="PANTHER" id="PTHR40278:SF2">
    <property type="entry name" value="TYPE IV PILUS INNER MEMBRANE COMPONENT PILN"/>
    <property type="match status" value="1"/>
</dbReference>
<dbReference type="GO" id="GO:0043683">
    <property type="term" value="P:type IV pilus assembly"/>
    <property type="evidence" value="ECO:0007669"/>
    <property type="project" value="TreeGrafter"/>
</dbReference>
<keyword evidence="3" id="KW-1185">Reference proteome</keyword>
<proteinExistence type="predicted"/>